<gene>
    <name evidence="2" type="ORF">J07HQW2_00445</name>
</gene>
<feature type="compositionally biased region" description="Basic and acidic residues" evidence="1">
    <location>
        <begin position="73"/>
        <end position="84"/>
    </location>
</feature>
<dbReference type="AlphaFoldDB" id="U1PNZ9"/>
<proteinExistence type="predicted"/>
<name>U1PNZ9_9EURY</name>
<organism evidence="2 3">
    <name type="scientific">Haloquadratum walsbyi J07HQW2</name>
    <dbReference type="NCBI Taxonomy" id="1238425"/>
    <lineage>
        <taxon>Archaea</taxon>
        <taxon>Methanobacteriati</taxon>
        <taxon>Methanobacteriota</taxon>
        <taxon>Stenosarchaea group</taxon>
        <taxon>Halobacteria</taxon>
        <taxon>Halobacteriales</taxon>
        <taxon>Haloferacaceae</taxon>
        <taxon>Haloquadratum</taxon>
    </lineage>
</organism>
<dbReference type="HOGENOM" id="CLU_2519698_0_0_2"/>
<dbReference type="EMBL" id="KE356561">
    <property type="protein sequence ID" value="ERG94011.1"/>
    <property type="molecule type" value="Genomic_DNA"/>
</dbReference>
<reference evidence="2 3" key="1">
    <citation type="journal article" date="2013" name="PLoS ONE">
        <title>Assembly-driven community genomics of a hypersaline microbial ecosystem.</title>
        <authorList>
            <person name="Podell S."/>
            <person name="Ugalde J.A."/>
            <person name="Narasingarao P."/>
            <person name="Banfield J.F."/>
            <person name="Heidelberg K.B."/>
            <person name="Allen E.E."/>
        </authorList>
    </citation>
    <scope>NUCLEOTIDE SEQUENCE [LARGE SCALE GENOMIC DNA]</scope>
    <source>
        <strain evidence="3">J07HQW2</strain>
    </source>
</reference>
<evidence type="ECO:0000256" key="1">
    <source>
        <dbReference type="SAM" id="MobiDB-lite"/>
    </source>
</evidence>
<dbReference type="Proteomes" id="UP000030710">
    <property type="component" value="Unassembled WGS sequence"/>
</dbReference>
<accession>U1PNZ9</accession>
<sequence>MVADASCRRKGGDVRHRICQIMTLMPTGITVGVGGYDTTRHGPNQMDKTHLICALPQSVLTRRDNSHRHRHRQTETDRDCVKTK</sequence>
<protein>
    <submittedName>
        <fullName evidence="2">Uncharacterized protein</fullName>
    </submittedName>
</protein>
<feature type="region of interest" description="Disordered" evidence="1">
    <location>
        <begin position="59"/>
        <end position="84"/>
    </location>
</feature>
<evidence type="ECO:0000313" key="3">
    <source>
        <dbReference type="Proteomes" id="UP000030710"/>
    </source>
</evidence>
<evidence type="ECO:0000313" key="2">
    <source>
        <dbReference type="EMBL" id="ERG94011.1"/>
    </source>
</evidence>